<dbReference type="InterPro" id="IPR036298">
    <property type="entry name" value="Chalcone_isomerase_sf"/>
</dbReference>
<evidence type="ECO:0000259" key="1">
    <source>
        <dbReference type="Pfam" id="PF16035"/>
    </source>
</evidence>
<proteinExistence type="predicted"/>
<accession>A0AAF0IR99</accession>
<dbReference type="GO" id="GO:0016872">
    <property type="term" value="F:intramolecular lyase activity"/>
    <property type="evidence" value="ECO:0007669"/>
    <property type="project" value="InterPro"/>
</dbReference>
<sequence>MASRGTFPWMRRIAVAYGAARMPRRAVHVAGFAAAAGVVGATALSPVHLDAPRPIAAPRTVQDPATSQALPAAMTVDCDGVPRTLRLVGLGVRTVTFLRMQVYVAGVYVDERAVSEPHAAPAAELEPLFAQWLERGVPCAVRIMPVRGTDFGHLRDGLVRAVNVRAREARKAGSAYALTDVAEARLADNIGALKQLFPRGSVPKGHLLDLVVWRAAGGAYTLALAYDEQRLGTVVCGAEDARAFAMPMHLLLAYVGARPDISAPLRASIAHGLHEGLP</sequence>
<dbReference type="InterPro" id="IPR016087">
    <property type="entry name" value="Chalcone_isomerase"/>
</dbReference>
<name>A0AAF0IR99_9BASI</name>
<protein>
    <recommendedName>
        <fullName evidence="1">Chalcone isomerase domain-containing protein</fullName>
    </recommendedName>
</protein>
<organism evidence="2 3">
    <name type="scientific">Malassezia obtusa</name>
    <dbReference type="NCBI Taxonomy" id="76774"/>
    <lineage>
        <taxon>Eukaryota</taxon>
        <taxon>Fungi</taxon>
        <taxon>Dikarya</taxon>
        <taxon>Basidiomycota</taxon>
        <taxon>Ustilaginomycotina</taxon>
        <taxon>Malasseziomycetes</taxon>
        <taxon>Malasseziales</taxon>
        <taxon>Malasseziaceae</taxon>
        <taxon>Malassezia</taxon>
    </lineage>
</organism>
<dbReference type="AlphaFoldDB" id="A0AAF0IR99"/>
<dbReference type="Pfam" id="PF16035">
    <property type="entry name" value="Chalcone_2"/>
    <property type="match status" value="2"/>
</dbReference>
<dbReference type="PANTHER" id="PTHR47284:SF3">
    <property type="entry name" value="FATTY-ACID-BINDING PROTEIN 2"/>
    <property type="match status" value="1"/>
</dbReference>
<evidence type="ECO:0000313" key="3">
    <source>
        <dbReference type="Proteomes" id="UP001214603"/>
    </source>
</evidence>
<dbReference type="InterPro" id="IPR016088">
    <property type="entry name" value="Chalcone_isomerase_3-sand"/>
</dbReference>
<dbReference type="Gene3D" id="3.50.70.10">
    <property type="match status" value="1"/>
</dbReference>
<keyword evidence="3" id="KW-1185">Reference proteome</keyword>
<dbReference type="SUPFAM" id="SSF54626">
    <property type="entry name" value="Chalcone isomerase"/>
    <property type="match status" value="1"/>
</dbReference>
<dbReference type="PANTHER" id="PTHR47284">
    <property type="entry name" value="FATTY-ACID-BINDING PROTEIN 2"/>
    <property type="match status" value="1"/>
</dbReference>
<gene>
    <name evidence="2" type="ORF">MOBT1_000918</name>
</gene>
<evidence type="ECO:0000313" key="2">
    <source>
        <dbReference type="EMBL" id="WFD02237.1"/>
    </source>
</evidence>
<feature type="domain" description="Chalcone isomerase" evidence="1">
    <location>
        <begin position="126"/>
        <end position="270"/>
    </location>
</feature>
<feature type="domain" description="Chalcone isomerase" evidence="1">
    <location>
        <begin position="84"/>
        <end position="116"/>
    </location>
</feature>
<dbReference type="EMBL" id="CP119934">
    <property type="protein sequence ID" value="WFD02237.1"/>
    <property type="molecule type" value="Genomic_DNA"/>
</dbReference>
<reference evidence="2" key="1">
    <citation type="submission" date="2023-03" db="EMBL/GenBank/DDBJ databases">
        <title>Mating type loci evolution in Malassezia.</title>
        <authorList>
            <person name="Coelho M.A."/>
        </authorList>
    </citation>
    <scope>NUCLEOTIDE SEQUENCE</scope>
    <source>
        <strain evidence="2">CBS 7876</strain>
    </source>
</reference>
<dbReference type="Proteomes" id="UP001214603">
    <property type="component" value="Chromosome 1"/>
</dbReference>